<dbReference type="RefSeq" id="WP_106289578.1">
    <property type="nucleotide sequence ID" value="NZ_CAWNTC010000107.1"/>
</dbReference>
<keyword evidence="5 8" id="KW-0560">Oxidoreductase</keyword>
<dbReference type="GO" id="GO:0006782">
    <property type="term" value="P:protoporphyrinogen IX biosynthetic process"/>
    <property type="evidence" value="ECO:0007669"/>
    <property type="project" value="UniProtKB-UniRule"/>
</dbReference>
<evidence type="ECO:0000256" key="6">
    <source>
        <dbReference type="ARBA" id="ARBA00023133"/>
    </source>
</evidence>
<feature type="binding site" evidence="8">
    <location>
        <position position="113"/>
    </location>
    <ligand>
        <name>a divalent metal cation</name>
        <dbReference type="ChEBI" id="CHEBI:60240"/>
    </ligand>
</feature>
<comment type="caution">
    <text evidence="9">The sequence shown here is derived from an EMBL/GenBank/DDBJ whole genome shotgun (WGS) entry which is preliminary data.</text>
</comment>
<feature type="active site" description="Proton donor" evidence="8">
    <location>
        <position position="123"/>
    </location>
</feature>
<evidence type="ECO:0000256" key="2">
    <source>
        <dbReference type="ARBA" id="ARBA00010644"/>
    </source>
</evidence>
<dbReference type="FunFam" id="3.40.1500.10:FF:000007">
    <property type="entry name" value="Oxygen-dependent coproporphyrinogen-III oxidase"/>
    <property type="match status" value="1"/>
</dbReference>
<dbReference type="InterPro" id="IPR036406">
    <property type="entry name" value="Coprogen_oxidase_aer_sf"/>
</dbReference>
<dbReference type="EMBL" id="PVWJ01000079">
    <property type="protein sequence ID" value="PSB01967.1"/>
    <property type="molecule type" value="Genomic_DNA"/>
</dbReference>
<dbReference type="Gene3D" id="3.40.1500.10">
    <property type="entry name" value="Coproporphyrinogen III oxidase, aerobic"/>
    <property type="match status" value="1"/>
</dbReference>
<dbReference type="PANTHER" id="PTHR10755">
    <property type="entry name" value="COPROPORPHYRINOGEN III OXIDASE, MITOCHONDRIAL"/>
    <property type="match status" value="1"/>
</dbReference>
<feature type="region of interest" description="Important for dimerization" evidence="8">
    <location>
        <begin position="286"/>
        <end position="321"/>
    </location>
</feature>
<evidence type="ECO:0000256" key="8">
    <source>
        <dbReference type="HAMAP-Rule" id="MF_00333"/>
    </source>
</evidence>
<dbReference type="EC" id="1.3.3.3" evidence="8"/>
<keyword evidence="8" id="KW-0479">Metal-binding</keyword>
<keyword evidence="6 8" id="KW-0350">Heme biosynthesis</keyword>
<dbReference type="HAMAP" id="MF_00333">
    <property type="entry name" value="Coprogen_oxidas"/>
    <property type="match status" value="1"/>
</dbReference>
<dbReference type="PRINTS" id="PR00073">
    <property type="entry name" value="COPRGNOXDASE"/>
</dbReference>
<comment type="subunit">
    <text evidence="3 8">Homodimer.</text>
</comment>
<dbReference type="PANTHER" id="PTHR10755:SF0">
    <property type="entry name" value="OXYGEN-DEPENDENT COPROPORPHYRINOGEN-III OXIDASE, MITOCHONDRIAL"/>
    <property type="match status" value="1"/>
</dbReference>
<dbReference type="SUPFAM" id="SSF102886">
    <property type="entry name" value="Coproporphyrinogen III oxidase"/>
    <property type="match status" value="1"/>
</dbReference>
<name>A0A2T1C1D3_9CYAN</name>
<feature type="binding site" evidence="8">
    <location>
        <position position="187"/>
    </location>
    <ligand>
        <name>a divalent metal cation</name>
        <dbReference type="ChEBI" id="CHEBI:60240"/>
    </ligand>
</feature>
<dbReference type="UniPathway" id="UPA00251">
    <property type="reaction ID" value="UER00322"/>
</dbReference>
<comment type="caution">
    <text evidence="8">Lacks conserved residue(s) required for the propagation of feature annotation.</text>
</comment>
<evidence type="ECO:0000256" key="3">
    <source>
        <dbReference type="ARBA" id="ARBA00011738"/>
    </source>
</evidence>
<dbReference type="Proteomes" id="UP000238762">
    <property type="component" value="Unassembled WGS sequence"/>
</dbReference>
<evidence type="ECO:0000313" key="10">
    <source>
        <dbReference type="Proteomes" id="UP000238762"/>
    </source>
</evidence>
<dbReference type="PIRSF" id="PIRSF000166">
    <property type="entry name" value="Coproporphyri_ox"/>
    <property type="match status" value="1"/>
</dbReference>
<evidence type="ECO:0000256" key="7">
    <source>
        <dbReference type="ARBA" id="ARBA00023244"/>
    </source>
</evidence>
<sequence>MTPLQTETKNPSDSIPATDTQKRVSQFMQQLQDDICQGLETVDGIGKFTEDSWERPEGGGGRSRVMREGNVFEQGGVNFSEVWGKHLPPSILSQRPEAAGHEFYATGTSMVLHPRNPYIPTVHLNYRYFEAGPVWWFGGGMDLTPYYPFAEDAAHWHQTAKAACDKHHQEYYPVFKRWCDEYFWLKHRGETRGVGGIFFDYQDGQGQLYRGPDRDGNAAKYSHEVGGVDDSPEGRLRQRNWEELFAFSQECGKSFLAAYTPIVERRRNLEYSDRERNFQLYRRGRYVEFNLVYDRGTIFGLQTNGRTESILMSLPPLVRWEYGYQPEPNTPEAELYEVFLKPQDWANWTPQS</sequence>
<gene>
    <name evidence="8" type="primary">hemF</name>
    <name evidence="9" type="ORF">C7B64_15575</name>
</gene>
<comment type="similarity">
    <text evidence="2 8">Belongs to the aerobic coproporphyrinogen-III oxidase family.</text>
</comment>
<dbReference type="InterPro" id="IPR001260">
    <property type="entry name" value="Coprogen_oxidase_aer"/>
</dbReference>
<evidence type="ECO:0000256" key="1">
    <source>
        <dbReference type="ARBA" id="ARBA00005168"/>
    </source>
</evidence>
<comment type="function">
    <text evidence="8">Involved in the heme and chlorophyll biosynthesis. Catalyzes the aerobic oxidative decarboxylation of propionate groups of rings A and B of coproporphyrinogen-III to yield the vinyl groups in protoporphyrinogen-IX.</text>
</comment>
<feature type="binding site" evidence="8">
    <location>
        <position position="157"/>
    </location>
    <ligand>
        <name>a divalent metal cation</name>
        <dbReference type="ChEBI" id="CHEBI:60240"/>
    </ligand>
</feature>
<protein>
    <recommendedName>
        <fullName evidence="8">Oxygen-dependent coproporphyrinogen-III oxidase</fullName>
        <shortName evidence="8">CPO</shortName>
        <shortName evidence="8">Coprogen oxidase</shortName>
        <shortName evidence="8">Coproporphyrinogenase</shortName>
        <ecNumber evidence="8">1.3.3.3</ecNumber>
    </recommendedName>
</protein>
<dbReference type="PROSITE" id="PS01021">
    <property type="entry name" value="COPROGEN_OXIDASE"/>
    <property type="match status" value="1"/>
</dbReference>
<feature type="binding site" evidence="8">
    <location>
        <position position="123"/>
    </location>
    <ligand>
        <name>a divalent metal cation</name>
        <dbReference type="ChEBI" id="CHEBI:60240"/>
    </ligand>
</feature>
<keyword evidence="7 8" id="KW-0627">Porphyrin biosynthesis</keyword>
<proteinExistence type="inferred from homology"/>
<feature type="binding site" evidence="8">
    <location>
        <begin position="125"/>
        <end position="127"/>
    </location>
    <ligand>
        <name>substrate</name>
    </ligand>
</feature>
<organism evidence="9 10">
    <name type="scientific">Merismopedia glauca CCAP 1448/3</name>
    <dbReference type="NCBI Taxonomy" id="1296344"/>
    <lineage>
        <taxon>Bacteria</taxon>
        <taxon>Bacillati</taxon>
        <taxon>Cyanobacteriota</taxon>
        <taxon>Cyanophyceae</taxon>
        <taxon>Synechococcales</taxon>
        <taxon>Merismopediaceae</taxon>
        <taxon>Merismopedia</taxon>
    </lineage>
</organism>
<feature type="binding site" evidence="8">
    <location>
        <position position="109"/>
    </location>
    <ligand>
        <name>substrate</name>
    </ligand>
</feature>
<dbReference type="OrthoDB" id="9777553at2"/>
<keyword evidence="10" id="KW-1185">Reference proteome</keyword>
<dbReference type="Pfam" id="PF01218">
    <property type="entry name" value="Coprogen_oxidas"/>
    <property type="match status" value="1"/>
</dbReference>
<dbReference type="NCBIfam" id="NF003727">
    <property type="entry name" value="PRK05330.1"/>
    <property type="match status" value="1"/>
</dbReference>
<reference evidence="9 10" key="2">
    <citation type="submission" date="2018-03" db="EMBL/GenBank/DDBJ databases">
        <title>The ancient ancestry and fast evolution of plastids.</title>
        <authorList>
            <person name="Moore K.R."/>
            <person name="Magnabosco C."/>
            <person name="Momper L."/>
            <person name="Gold D.A."/>
            <person name="Bosak T."/>
            <person name="Fournier G.P."/>
        </authorList>
    </citation>
    <scope>NUCLEOTIDE SEQUENCE [LARGE SCALE GENOMIC DNA]</scope>
    <source>
        <strain evidence="9 10">CCAP 1448/3</strain>
    </source>
</reference>
<evidence type="ECO:0000256" key="4">
    <source>
        <dbReference type="ARBA" id="ARBA00022490"/>
    </source>
</evidence>
<dbReference type="GO" id="GO:0015995">
    <property type="term" value="P:chlorophyll biosynthetic process"/>
    <property type="evidence" value="ECO:0007669"/>
    <property type="project" value="UniProtKB-UniRule"/>
</dbReference>
<keyword evidence="8" id="KW-0149">Chlorophyll biosynthesis</keyword>
<comment type="pathway">
    <text evidence="1 8">Porphyrin-containing compound metabolism; protoporphyrin-IX biosynthesis; protoporphyrinogen-IX from coproporphyrinogen-III (O2 route): step 1/1.</text>
</comment>
<feature type="site" description="Important for dimerization" evidence="8">
    <location>
        <position position="187"/>
    </location>
</feature>
<evidence type="ECO:0000313" key="9">
    <source>
        <dbReference type="EMBL" id="PSB01967.1"/>
    </source>
</evidence>
<dbReference type="AlphaFoldDB" id="A0A2T1C1D3"/>
<reference evidence="9 10" key="1">
    <citation type="submission" date="2018-02" db="EMBL/GenBank/DDBJ databases">
        <authorList>
            <person name="Cohen D.B."/>
            <person name="Kent A.D."/>
        </authorList>
    </citation>
    <scope>NUCLEOTIDE SEQUENCE [LARGE SCALE GENOMIC DNA]</scope>
    <source>
        <strain evidence="9 10">CCAP 1448/3</strain>
    </source>
</reference>
<comment type="cofactor">
    <cofactor evidence="8">
        <name>a divalent metal cation</name>
        <dbReference type="ChEBI" id="CHEBI:60240"/>
    </cofactor>
</comment>
<keyword evidence="4 8" id="KW-0963">Cytoplasm</keyword>
<dbReference type="GO" id="GO:0005737">
    <property type="term" value="C:cytoplasm"/>
    <property type="evidence" value="ECO:0007669"/>
    <property type="project" value="UniProtKB-SubCell"/>
</dbReference>
<evidence type="ECO:0000256" key="5">
    <source>
        <dbReference type="ARBA" id="ARBA00023002"/>
    </source>
</evidence>
<comment type="catalytic activity">
    <reaction evidence="8">
        <text>coproporphyrinogen III + O2 + 2 H(+) = protoporphyrinogen IX + 2 CO2 + 2 H2O</text>
        <dbReference type="Rhea" id="RHEA:18257"/>
        <dbReference type="ChEBI" id="CHEBI:15377"/>
        <dbReference type="ChEBI" id="CHEBI:15378"/>
        <dbReference type="ChEBI" id="CHEBI:15379"/>
        <dbReference type="ChEBI" id="CHEBI:16526"/>
        <dbReference type="ChEBI" id="CHEBI:57307"/>
        <dbReference type="ChEBI" id="CHEBI:57309"/>
        <dbReference type="EC" id="1.3.3.3"/>
    </reaction>
</comment>
<comment type="subcellular location">
    <subcellularLocation>
        <location evidence="8">Cytoplasm</location>
    </subcellularLocation>
</comment>
<dbReference type="GO" id="GO:0004109">
    <property type="term" value="F:coproporphyrinogen oxidase activity"/>
    <property type="evidence" value="ECO:0007669"/>
    <property type="project" value="UniProtKB-UniRule"/>
</dbReference>
<dbReference type="InterPro" id="IPR018375">
    <property type="entry name" value="Coprogen_oxidase_CS"/>
</dbReference>
<dbReference type="GO" id="GO:0042803">
    <property type="term" value="F:protein homodimerization activity"/>
    <property type="evidence" value="ECO:0007669"/>
    <property type="project" value="UniProtKB-UniRule"/>
</dbReference>
<accession>A0A2T1C1D3</accession>
<dbReference type="GO" id="GO:0046872">
    <property type="term" value="F:metal ion binding"/>
    <property type="evidence" value="ECO:0007669"/>
    <property type="project" value="UniProtKB-KW"/>
</dbReference>